<evidence type="ECO:0000313" key="2">
    <source>
        <dbReference type="Proteomes" id="UP000315344"/>
    </source>
</evidence>
<dbReference type="EMBL" id="VAFL01000015">
    <property type="protein sequence ID" value="TKW65153.1"/>
    <property type="molecule type" value="Genomic_DNA"/>
</dbReference>
<sequence>MATGLKTWAPDGTLLVDMTKTFSQEQGFVDTNNVNGSITMPPLPVGKTRFTFSVALSGDNAFFGKKPGITVSGDTLSWAYSYADGWGYYSLNCRIYYGYY</sequence>
<comment type="caution">
    <text evidence="1">The sequence shown here is derived from an EMBL/GenBank/DDBJ whole genome shotgun (WGS) entry which is preliminary data.</text>
</comment>
<protein>
    <submittedName>
        <fullName evidence="1">Uncharacterized protein</fullName>
    </submittedName>
</protein>
<reference evidence="1 2" key="1">
    <citation type="journal article" date="2017" name="Nat. Commun.">
        <title>In situ click chemistry generation of cyclooxygenase-2 inhibitors.</title>
        <authorList>
            <person name="Bhardwaj A."/>
            <person name="Kaur J."/>
            <person name="Wuest M."/>
            <person name="Wuest F."/>
        </authorList>
    </citation>
    <scope>NUCLEOTIDE SEQUENCE [LARGE SCALE GENOMIC DNA]</scope>
    <source>
        <strain evidence="1">S2_012_000_R3_94</strain>
    </source>
</reference>
<gene>
    <name evidence="1" type="ORF">DI616_15615</name>
</gene>
<dbReference type="Proteomes" id="UP000315344">
    <property type="component" value="Unassembled WGS sequence"/>
</dbReference>
<name>A0A533I276_PARDE</name>
<proteinExistence type="predicted"/>
<accession>A0A533I276</accession>
<dbReference type="AlphaFoldDB" id="A0A533I276"/>
<organism evidence="1 2">
    <name type="scientific">Paracoccus denitrificans</name>
    <dbReference type="NCBI Taxonomy" id="266"/>
    <lineage>
        <taxon>Bacteria</taxon>
        <taxon>Pseudomonadati</taxon>
        <taxon>Pseudomonadota</taxon>
        <taxon>Alphaproteobacteria</taxon>
        <taxon>Rhodobacterales</taxon>
        <taxon>Paracoccaceae</taxon>
        <taxon>Paracoccus</taxon>
    </lineage>
</organism>
<evidence type="ECO:0000313" key="1">
    <source>
        <dbReference type="EMBL" id="TKW65153.1"/>
    </source>
</evidence>